<dbReference type="Proteomes" id="UP000326924">
    <property type="component" value="Unassembled WGS sequence"/>
</dbReference>
<evidence type="ECO:0000256" key="1">
    <source>
        <dbReference type="SAM" id="SignalP"/>
    </source>
</evidence>
<sequence length="336" mass="37705">MKLLSVLAVLAGSAAAHSWLECVDTVVPNKAEYKAHPSENVVQKCKGYPRNKVHNGDWIAESSYYSYGFNTEFACREGQRVPGQTAPGAPMATAKPGDKLLMRFWGNGHTRWDIGSPNHRDPGLVRIFWAGKPETEITKLNQLNEAYWIPGAQANFSADTITELTDNGRHMNEKANYFTFQVPEKIQNGRHMMVWSWAWKASLLNGKHRDANVYDDSWDNAWGTCFDLMITDSTYTEKANPDILVNNPSYNAKATDSKAQNEICSQTCYRGGMKDQACKGKDCPPCWYKTEGQVNCFAYSSGTNCPWTGAFDCKKGQMAVTSKREVAQHHARKHRV</sequence>
<evidence type="ECO:0008006" key="4">
    <source>
        <dbReference type="Google" id="ProtNLM"/>
    </source>
</evidence>
<accession>A0A5J5FB95</accession>
<evidence type="ECO:0000313" key="3">
    <source>
        <dbReference type="Proteomes" id="UP000326924"/>
    </source>
</evidence>
<keyword evidence="3" id="KW-1185">Reference proteome</keyword>
<protein>
    <recommendedName>
        <fullName evidence="4">Chitin-binding type-4 domain-containing protein</fullName>
    </recommendedName>
</protein>
<name>A0A5J5FB95_9PEZI</name>
<feature type="chain" id="PRO_5023837097" description="Chitin-binding type-4 domain-containing protein" evidence="1">
    <location>
        <begin position="17"/>
        <end position="336"/>
    </location>
</feature>
<feature type="signal peptide" evidence="1">
    <location>
        <begin position="1"/>
        <end position="16"/>
    </location>
</feature>
<gene>
    <name evidence="2" type="ORF">FN846DRAFT_925585</name>
</gene>
<dbReference type="OrthoDB" id="5276978at2759"/>
<dbReference type="InParanoid" id="A0A5J5FB95"/>
<organism evidence="2 3">
    <name type="scientific">Sphaerosporella brunnea</name>
    <dbReference type="NCBI Taxonomy" id="1250544"/>
    <lineage>
        <taxon>Eukaryota</taxon>
        <taxon>Fungi</taxon>
        <taxon>Dikarya</taxon>
        <taxon>Ascomycota</taxon>
        <taxon>Pezizomycotina</taxon>
        <taxon>Pezizomycetes</taxon>
        <taxon>Pezizales</taxon>
        <taxon>Pyronemataceae</taxon>
        <taxon>Sphaerosporella</taxon>
    </lineage>
</organism>
<dbReference type="AlphaFoldDB" id="A0A5J5FB95"/>
<dbReference type="PANTHER" id="PTHR35559">
    <property type="entry name" value="CHITIN-BINDING TYPE-4 DOMAIN-CONTAINING PROTEIN"/>
    <property type="match status" value="1"/>
</dbReference>
<evidence type="ECO:0000313" key="2">
    <source>
        <dbReference type="EMBL" id="KAA8914906.1"/>
    </source>
</evidence>
<keyword evidence="1" id="KW-0732">Signal</keyword>
<reference evidence="2 3" key="1">
    <citation type="submission" date="2019-09" db="EMBL/GenBank/DDBJ databases">
        <title>Draft genome of the ectomycorrhizal ascomycete Sphaerosporella brunnea.</title>
        <authorList>
            <consortium name="DOE Joint Genome Institute"/>
            <person name="Benucci G.M."/>
            <person name="Marozzi G."/>
            <person name="Antonielli L."/>
            <person name="Sanchez S."/>
            <person name="Marco P."/>
            <person name="Wang X."/>
            <person name="Falini L.B."/>
            <person name="Barry K."/>
            <person name="Haridas S."/>
            <person name="Lipzen A."/>
            <person name="Labutti K."/>
            <person name="Grigoriev I.V."/>
            <person name="Murat C."/>
            <person name="Martin F."/>
            <person name="Albertini E."/>
            <person name="Donnini D."/>
            <person name="Bonito G."/>
        </authorList>
    </citation>
    <scope>NUCLEOTIDE SEQUENCE [LARGE SCALE GENOMIC DNA]</scope>
    <source>
        <strain evidence="2 3">Sb_GMNB300</strain>
    </source>
</reference>
<comment type="caution">
    <text evidence="2">The sequence shown here is derived from an EMBL/GenBank/DDBJ whole genome shotgun (WGS) entry which is preliminary data.</text>
</comment>
<dbReference type="EMBL" id="VXIS01000002">
    <property type="protein sequence ID" value="KAA8914906.1"/>
    <property type="molecule type" value="Genomic_DNA"/>
</dbReference>
<proteinExistence type="predicted"/>
<dbReference type="PANTHER" id="PTHR35559:SF1">
    <property type="entry name" value="CHITIN-BINDING TYPE-4 DOMAIN-CONTAINING PROTEIN"/>
    <property type="match status" value="1"/>
</dbReference>